<keyword evidence="3" id="KW-1185">Reference proteome</keyword>
<dbReference type="PANTHER" id="PTHR13887">
    <property type="entry name" value="GLUTATHIONE S-TRANSFERASE KAPPA"/>
    <property type="match status" value="1"/>
</dbReference>
<organism evidence="2 3">
    <name type="scientific">Paenibacillus chartarius</name>
    <dbReference type="NCBI Taxonomy" id="747481"/>
    <lineage>
        <taxon>Bacteria</taxon>
        <taxon>Bacillati</taxon>
        <taxon>Bacillota</taxon>
        <taxon>Bacilli</taxon>
        <taxon>Bacillales</taxon>
        <taxon>Paenibacillaceae</taxon>
        <taxon>Paenibacillus</taxon>
    </lineage>
</organism>
<dbReference type="Gene3D" id="3.40.30.10">
    <property type="entry name" value="Glutaredoxin"/>
    <property type="match status" value="1"/>
</dbReference>
<dbReference type="Proteomes" id="UP001589776">
    <property type="component" value="Unassembled WGS sequence"/>
</dbReference>
<sequence>MKVEVWSDFACPFCYIGKRRFEAALEQFPQRAEVEIVYRSFELDPNAPRKVEYDVHQMLANKYGMPRERAVEMNRNMTEQAADVGLTYNMDTIAVTNTFDAHRLTHYAAAYSKRNAMTERLLKAYFTDSLNLSDHETLAGLAAEIGLDRDEVLRMLAEGEYGSEVRADEQEAAQLGIRGVPFFVIDRKFGVSGAQPSEVFVQALQQAWEESRPLTMLNEQGGELADEACADGVCTPPAKK</sequence>
<dbReference type="InterPro" id="IPR036249">
    <property type="entry name" value="Thioredoxin-like_sf"/>
</dbReference>
<protein>
    <submittedName>
        <fullName evidence="2">DsbA family oxidoreductase</fullName>
    </submittedName>
</protein>
<dbReference type="PANTHER" id="PTHR13887:SF41">
    <property type="entry name" value="THIOREDOXIN SUPERFAMILY PROTEIN"/>
    <property type="match status" value="1"/>
</dbReference>
<feature type="domain" description="DSBA-like thioredoxin" evidence="1">
    <location>
        <begin position="3"/>
        <end position="205"/>
    </location>
</feature>
<evidence type="ECO:0000259" key="1">
    <source>
        <dbReference type="Pfam" id="PF01323"/>
    </source>
</evidence>
<dbReference type="CDD" id="cd03024">
    <property type="entry name" value="DsbA_FrnE"/>
    <property type="match status" value="1"/>
</dbReference>
<name>A0ABV6DVB0_9BACL</name>
<evidence type="ECO:0000313" key="2">
    <source>
        <dbReference type="EMBL" id="MFC0216600.1"/>
    </source>
</evidence>
<reference evidence="2 3" key="1">
    <citation type="submission" date="2024-09" db="EMBL/GenBank/DDBJ databases">
        <authorList>
            <person name="Sun Q."/>
            <person name="Mori K."/>
        </authorList>
    </citation>
    <scope>NUCLEOTIDE SEQUENCE [LARGE SCALE GENOMIC DNA]</scope>
    <source>
        <strain evidence="2 3">CCM 7759</strain>
    </source>
</reference>
<gene>
    <name evidence="2" type="ORF">ACFFK0_29825</name>
</gene>
<dbReference type="EMBL" id="JBHLWN010000123">
    <property type="protein sequence ID" value="MFC0216600.1"/>
    <property type="molecule type" value="Genomic_DNA"/>
</dbReference>
<dbReference type="SUPFAM" id="SSF52833">
    <property type="entry name" value="Thioredoxin-like"/>
    <property type="match status" value="1"/>
</dbReference>
<evidence type="ECO:0000313" key="3">
    <source>
        <dbReference type="Proteomes" id="UP001589776"/>
    </source>
</evidence>
<dbReference type="RefSeq" id="WP_377474947.1">
    <property type="nucleotide sequence ID" value="NZ_JBHLWN010000123.1"/>
</dbReference>
<dbReference type="InterPro" id="IPR001853">
    <property type="entry name" value="DSBA-like_thioredoxin_dom"/>
</dbReference>
<proteinExistence type="predicted"/>
<comment type="caution">
    <text evidence="2">The sequence shown here is derived from an EMBL/GenBank/DDBJ whole genome shotgun (WGS) entry which is preliminary data.</text>
</comment>
<dbReference type="Pfam" id="PF01323">
    <property type="entry name" value="DSBA"/>
    <property type="match status" value="1"/>
</dbReference>
<accession>A0ABV6DVB0</accession>